<dbReference type="AlphaFoldDB" id="A0A7T8GY36"/>
<reference evidence="2" key="1">
    <citation type="submission" date="2021-01" db="EMBL/GenBank/DDBJ databases">
        <title>Caligus Genome Assembly.</title>
        <authorList>
            <person name="Gallardo-Escarate C."/>
        </authorList>
    </citation>
    <scope>NUCLEOTIDE SEQUENCE [LARGE SCALE GENOMIC DNA]</scope>
</reference>
<evidence type="ECO:0000313" key="2">
    <source>
        <dbReference type="Proteomes" id="UP000595437"/>
    </source>
</evidence>
<protein>
    <submittedName>
        <fullName evidence="1">Uncharacterized protein</fullName>
    </submittedName>
</protein>
<gene>
    <name evidence="1" type="ORF">FKW44_013807</name>
</gene>
<keyword evidence="2" id="KW-1185">Reference proteome</keyword>
<name>A0A7T8GY36_CALRO</name>
<proteinExistence type="predicted"/>
<organism evidence="1 2">
    <name type="scientific">Caligus rogercresseyi</name>
    <name type="common">Sea louse</name>
    <dbReference type="NCBI Taxonomy" id="217165"/>
    <lineage>
        <taxon>Eukaryota</taxon>
        <taxon>Metazoa</taxon>
        <taxon>Ecdysozoa</taxon>
        <taxon>Arthropoda</taxon>
        <taxon>Crustacea</taxon>
        <taxon>Multicrustacea</taxon>
        <taxon>Hexanauplia</taxon>
        <taxon>Copepoda</taxon>
        <taxon>Siphonostomatoida</taxon>
        <taxon>Caligidae</taxon>
        <taxon>Caligus</taxon>
    </lineage>
</organism>
<dbReference type="Proteomes" id="UP000595437">
    <property type="component" value="Chromosome 9"/>
</dbReference>
<evidence type="ECO:0000313" key="1">
    <source>
        <dbReference type="EMBL" id="QQP39933.1"/>
    </source>
</evidence>
<sequence>MTVISLREGIFTNTKEILDPNVVPSPANGDAPCHVIDGDWTALCAASGSLFLSNLVSSRPRLHTRAYQP</sequence>
<dbReference type="EMBL" id="CP045898">
    <property type="protein sequence ID" value="QQP39933.1"/>
    <property type="molecule type" value="Genomic_DNA"/>
</dbReference>
<accession>A0A7T8GY36</accession>